<dbReference type="EMBL" id="JAOPMH010000008">
    <property type="protein sequence ID" value="MDH7890559.1"/>
    <property type="molecule type" value="Genomic_DNA"/>
</dbReference>
<proteinExistence type="predicted"/>
<feature type="region of interest" description="Disordered" evidence="1">
    <location>
        <begin position="1"/>
        <end position="25"/>
    </location>
</feature>
<gene>
    <name evidence="2" type="ORF">OB951_08145</name>
</gene>
<feature type="compositionally biased region" description="Polar residues" evidence="1">
    <location>
        <begin position="8"/>
        <end position="25"/>
    </location>
</feature>
<evidence type="ECO:0000256" key="1">
    <source>
        <dbReference type="SAM" id="MobiDB-lite"/>
    </source>
</evidence>
<evidence type="ECO:0000313" key="2">
    <source>
        <dbReference type="EMBL" id="MDH7890559.1"/>
    </source>
</evidence>
<accession>A0AA43P8R0</accession>
<evidence type="ECO:0000313" key="3">
    <source>
        <dbReference type="Proteomes" id="UP001161916"/>
    </source>
</evidence>
<dbReference type="AlphaFoldDB" id="A0AA43P8R0"/>
<dbReference type="RefSeq" id="WP_228429115.1">
    <property type="nucleotide sequence ID" value="NZ_CP026729.1"/>
</dbReference>
<dbReference type="Proteomes" id="UP001161916">
    <property type="component" value="Unassembled WGS sequence"/>
</dbReference>
<reference evidence="2" key="2">
    <citation type="journal article" date="2023" name="Gut Microbes">
        <title>Characterization of Bifidobacterium kashiwanohense that utilizes both milk- and plant-derived oligosaccharides.</title>
        <authorList>
            <person name="Orihara K."/>
            <person name="Yahagi K."/>
            <person name="Saito Y."/>
            <person name="Watanabe Y."/>
            <person name="Sasai T."/>
            <person name="Hara T."/>
            <person name="Tsukuda N."/>
            <person name="Oki K."/>
            <person name="Fujimoto J."/>
            <person name="Matsuki T."/>
        </authorList>
    </citation>
    <scope>NUCLEOTIDE SEQUENCE</scope>
    <source>
        <strain evidence="2">YIT 13062</strain>
    </source>
</reference>
<comment type="caution">
    <text evidence="2">The sequence shown here is derived from an EMBL/GenBank/DDBJ whole genome shotgun (WGS) entry which is preliminary data.</text>
</comment>
<reference evidence="2" key="1">
    <citation type="submission" date="2022-09" db="EMBL/GenBank/DDBJ databases">
        <authorList>
            <person name="Orihara K."/>
        </authorList>
    </citation>
    <scope>NUCLEOTIDE SEQUENCE</scope>
    <source>
        <strain evidence="2">YIT 13062</strain>
    </source>
</reference>
<name>A0AA43P8R0_9BIFI</name>
<protein>
    <submittedName>
        <fullName evidence="2">Uncharacterized protein</fullName>
    </submittedName>
</protein>
<organism evidence="2 3">
    <name type="scientific">Bifidobacterium catenulatum subsp. kashiwanohense</name>
    <dbReference type="NCBI Taxonomy" id="630129"/>
    <lineage>
        <taxon>Bacteria</taxon>
        <taxon>Bacillati</taxon>
        <taxon>Actinomycetota</taxon>
        <taxon>Actinomycetes</taxon>
        <taxon>Bifidobacteriales</taxon>
        <taxon>Bifidobacteriaceae</taxon>
        <taxon>Bifidobacterium</taxon>
    </lineage>
</organism>
<sequence>MNPEQRNDLSTLSEESLSVKDTSISPTSKRVSIAQVLEAGLLIPGETLVRDRPRKGERWVARHSGRQAAHGCGCHWPAVIY</sequence>